<organism evidence="1 2">
    <name type="scientific">Panagrolaimus superbus</name>
    <dbReference type="NCBI Taxonomy" id="310955"/>
    <lineage>
        <taxon>Eukaryota</taxon>
        <taxon>Metazoa</taxon>
        <taxon>Ecdysozoa</taxon>
        <taxon>Nematoda</taxon>
        <taxon>Chromadorea</taxon>
        <taxon>Rhabditida</taxon>
        <taxon>Tylenchina</taxon>
        <taxon>Panagrolaimomorpha</taxon>
        <taxon>Panagrolaimoidea</taxon>
        <taxon>Panagrolaimidae</taxon>
        <taxon>Panagrolaimus</taxon>
    </lineage>
</organism>
<reference evidence="2" key="1">
    <citation type="submission" date="2022-11" db="UniProtKB">
        <authorList>
            <consortium name="WormBaseParasite"/>
        </authorList>
    </citation>
    <scope>IDENTIFICATION</scope>
</reference>
<evidence type="ECO:0000313" key="2">
    <source>
        <dbReference type="WBParaSite" id="PSU_v2.g12137.t1"/>
    </source>
</evidence>
<name>A0A914XY55_9BILA</name>
<keyword evidence="1" id="KW-1185">Reference proteome</keyword>
<evidence type="ECO:0000313" key="1">
    <source>
        <dbReference type="Proteomes" id="UP000887577"/>
    </source>
</evidence>
<dbReference type="AlphaFoldDB" id="A0A914XY55"/>
<dbReference type="Proteomes" id="UP000887577">
    <property type="component" value="Unplaced"/>
</dbReference>
<dbReference type="WBParaSite" id="PSU_v2.g12137.t1">
    <property type="protein sequence ID" value="PSU_v2.g12137.t1"/>
    <property type="gene ID" value="PSU_v2.g12137"/>
</dbReference>
<accession>A0A914XY55</accession>
<proteinExistence type="predicted"/>
<dbReference type="Gene3D" id="3.30.710.10">
    <property type="entry name" value="Potassium Channel Kv1.1, Chain A"/>
    <property type="match status" value="1"/>
</dbReference>
<dbReference type="InterPro" id="IPR011333">
    <property type="entry name" value="SKP1/BTB/POZ_sf"/>
</dbReference>
<sequence>MEPAIPAQELPINSLWLIKKNDLSKLKRGKLWSDKFDVPCLSGIKYDFGLFIVDKKYQIIFRLDKGKAEFVEANFSLAVNSANFTMSSRNLFDQSNGYKASEYFGRVEEILDDNNLFFVNGKMALRVSAVIALWISPVHFSQHPVNIEYKVEKCRLETLLFTEFYECDRINIAGISLFVRIYPDGDSSHTRGKTCIVVGAICENETKFDARLKLSIDSANYSTTFSKIFRDGGYGRVISCAKDEFFGIQNKFFDQQLTLKISGTLIKERPKAKFSKFKVKELDFPPEYYHQYHHQKLNIRVGNDAIPVLKRKWAALTNSFTNGNINELYINDFDIETVQAAIQLINGSSIPKTFCLEKTLYLYYFCIKYNLSIIQHELSSYIVKSLSPSNVCCILVLPQV</sequence>
<protein>
    <submittedName>
        <fullName evidence="2">Uncharacterized protein</fullName>
    </submittedName>
</protein>